<name>A0A9W4WU88_9GLOM</name>
<dbReference type="EMBL" id="CAMKVN010000127">
    <property type="protein sequence ID" value="CAI2164019.1"/>
    <property type="molecule type" value="Genomic_DNA"/>
</dbReference>
<reference evidence="1" key="1">
    <citation type="submission" date="2022-08" db="EMBL/GenBank/DDBJ databases">
        <authorList>
            <person name="Kallberg Y."/>
            <person name="Tangrot J."/>
            <person name="Rosling A."/>
        </authorList>
    </citation>
    <scope>NUCLEOTIDE SEQUENCE</scope>
    <source>
        <strain evidence="1">Wild A</strain>
    </source>
</reference>
<evidence type="ECO:0000313" key="2">
    <source>
        <dbReference type="Proteomes" id="UP001153678"/>
    </source>
</evidence>
<evidence type="ECO:0000313" key="1">
    <source>
        <dbReference type="EMBL" id="CAI2164019.1"/>
    </source>
</evidence>
<proteinExistence type="predicted"/>
<sequence>MKDDDCIVKMIITDRQLHDSYRIPIAVFDKLKDFLDTEEEYPLQASQF</sequence>
<organism evidence="1 2">
    <name type="scientific">Funneliformis geosporum</name>
    <dbReference type="NCBI Taxonomy" id="1117311"/>
    <lineage>
        <taxon>Eukaryota</taxon>
        <taxon>Fungi</taxon>
        <taxon>Fungi incertae sedis</taxon>
        <taxon>Mucoromycota</taxon>
        <taxon>Glomeromycotina</taxon>
        <taxon>Glomeromycetes</taxon>
        <taxon>Glomerales</taxon>
        <taxon>Glomeraceae</taxon>
        <taxon>Funneliformis</taxon>
    </lineage>
</organism>
<comment type="caution">
    <text evidence="1">The sequence shown here is derived from an EMBL/GenBank/DDBJ whole genome shotgun (WGS) entry which is preliminary data.</text>
</comment>
<protein>
    <submittedName>
        <fullName evidence="1">4356_t:CDS:1</fullName>
    </submittedName>
</protein>
<dbReference type="AlphaFoldDB" id="A0A9W4WU88"/>
<dbReference type="Proteomes" id="UP001153678">
    <property type="component" value="Unassembled WGS sequence"/>
</dbReference>
<keyword evidence="2" id="KW-1185">Reference proteome</keyword>
<accession>A0A9W4WU88</accession>
<gene>
    <name evidence="1" type="ORF">FWILDA_LOCUS1357</name>
</gene>